<dbReference type="OrthoDB" id="5226580at2759"/>
<comment type="caution">
    <text evidence="7">The sequence shown here is derived from an EMBL/GenBank/DDBJ whole genome shotgun (WGS) entry which is preliminary data.</text>
</comment>
<proteinExistence type="predicted"/>
<evidence type="ECO:0000256" key="2">
    <source>
        <dbReference type="ARBA" id="ARBA00023015"/>
    </source>
</evidence>
<dbReference type="PROSITE" id="PS00463">
    <property type="entry name" value="ZN2_CY6_FUNGAL_1"/>
    <property type="match status" value="1"/>
</dbReference>
<name>A0A9P4UFH2_9PLEO</name>
<dbReference type="InterPro" id="IPR001138">
    <property type="entry name" value="Zn2Cys6_DnaBD"/>
</dbReference>
<accession>A0A9P4UFH2</accession>
<comment type="subcellular location">
    <subcellularLocation>
        <location evidence="1">Nucleus</location>
    </subcellularLocation>
</comment>
<dbReference type="PANTHER" id="PTHR31845">
    <property type="entry name" value="FINGER DOMAIN PROTEIN, PUTATIVE-RELATED"/>
    <property type="match status" value="1"/>
</dbReference>
<dbReference type="InterPro" id="IPR036864">
    <property type="entry name" value="Zn2-C6_fun-type_DNA-bd_sf"/>
</dbReference>
<evidence type="ECO:0000313" key="7">
    <source>
        <dbReference type="EMBL" id="KAF2448100.1"/>
    </source>
</evidence>
<dbReference type="GO" id="GO:0000981">
    <property type="term" value="F:DNA-binding transcription factor activity, RNA polymerase II-specific"/>
    <property type="evidence" value="ECO:0007669"/>
    <property type="project" value="InterPro"/>
</dbReference>
<keyword evidence="3" id="KW-0238">DNA-binding</keyword>
<keyword evidence="5" id="KW-0539">Nucleus</keyword>
<evidence type="ECO:0000256" key="3">
    <source>
        <dbReference type="ARBA" id="ARBA00023125"/>
    </source>
</evidence>
<dbReference type="EMBL" id="MU001495">
    <property type="protein sequence ID" value="KAF2448100.1"/>
    <property type="molecule type" value="Genomic_DNA"/>
</dbReference>
<dbReference type="GO" id="GO:0005634">
    <property type="term" value="C:nucleus"/>
    <property type="evidence" value="ECO:0007669"/>
    <property type="project" value="UniProtKB-SubCell"/>
</dbReference>
<dbReference type="GO" id="GO:0008270">
    <property type="term" value="F:zinc ion binding"/>
    <property type="evidence" value="ECO:0007669"/>
    <property type="project" value="InterPro"/>
</dbReference>
<dbReference type="Proteomes" id="UP000799764">
    <property type="component" value="Unassembled WGS sequence"/>
</dbReference>
<dbReference type="InterPro" id="IPR051089">
    <property type="entry name" value="prtT"/>
</dbReference>
<evidence type="ECO:0000256" key="5">
    <source>
        <dbReference type="ARBA" id="ARBA00023242"/>
    </source>
</evidence>
<keyword evidence="8" id="KW-1185">Reference proteome</keyword>
<evidence type="ECO:0000256" key="1">
    <source>
        <dbReference type="ARBA" id="ARBA00004123"/>
    </source>
</evidence>
<keyword evidence="4" id="KW-0804">Transcription</keyword>
<evidence type="ECO:0000259" key="6">
    <source>
        <dbReference type="PROSITE" id="PS00463"/>
    </source>
</evidence>
<dbReference type="SUPFAM" id="SSF57701">
    <property type="entry name" value="Zn2/Cys6 DNA-binding domain"/>
    <property type="match status" value="1"/>
</dbReference>
<dbReference type="GO" id="GO:0000976">
    <property type="term" value="F:transcription cis-regulatory region binding"/>
    <property type="evidence" value="ECO:0007669"/>
    <property type="project" value="TreeGrafter"/>
</dbReference>
<sequence>MSPVYALPRAKACRNCAAAKVKCEPAIGHAKCKRCNNQDVACVVNAVEPRKRKRAEPSTGNGRIVIPAGSVFTPAAPSSCRLFEIEQGLEYYRTSLFEFFPFVVMPDVKQPAGEFAKAKPCLALMVAMLGCTKDRARQRELTTHATAYIGTHMVQKGQKSLDLLQGLLLLIHWSHLQLELRGQRSIFMHMAMSLLVDLRLNISPFARRHFVTATEVSDGFELRTEYHAENLAELHTLEERRAFVGCTYLSSVLSNTSVNLNPVRFDDYAEQCCDVLEKSGIKTDLTLTSLCRLQRSVEQFRVVNCWFNMTQRPRGSGYEFIYNIFRQSSSNEDILQHVRTWDAKISAQWNAIPESVRTRLLTIQYGYARVCLYECCLEEALFPSAEARHEVLRNCISAIKFLNDTLVPISLDPRMLLDVPAHVFAQSNHNTFLALLMCSVKCGDNSTETVDRELKLRDYFARTSDRLAALLAEPSDEIPVFYRKLIPMARGVQKWFAAKLRNGEEVAGVDVMSNGTGSSGSDLDVDFWGQFLNMDGDEWLQDVLATEHSNTA</sequence>
<evidence type="ECO:0000256" key="4">
    <source>
        <dbReference type="ARBA" id="ARBA00023163"/>
    </source>
</evidence>
<feature type="domain" description="Zn(2)-C6 fungal-type" evidence="6">
    <location>
        <begin position="12"/>
        <end position="42"/>
    </location>
</feature>
<reference evidence="7" key="1">
    <citation type="journal article" date="2020" name="Stud. Mycol.">
        <title>101 Dothideomycetes genomes: a test case for predicting lifestyles and emergence of pathogens.</title>
        <authorList>
            <person name="Haridas S."/>
            <person name="Albert R."/>
            <person name="Binder M."/>
            <person name="Bloem J."/>
            <person name="Labutti K."/>
            <person name="Salamov A."/>
            <person name="Andreopoulos B."/>
            <person name="Baker S."/>
            <person name="Barry K."/>
            <person name="Bills G."/>
            <person name="Bluhm B."/>
            <person name="Cannon C."/>
            <person name="Castanera R."/>
            <person name="Culley D."/>
            <person name="Daum C."/>
            <person name="Ezra D."/>
            <person name="Gonzalez J."/>
            <person name="Henrissat B."/>
            <person name="Kuo A."/>
            <person name="Liang C."/>
            <person name="Lipzen A."/>
            <person name="Lutzoni F."/>
            <person name="Magnuson J."/>
            <person name="Mondo S."/>
            <person name="Nolan M."/>
            <person name="Ohm R."/>
            <person name="Pangilinan J."/>
            <person name="Park H.-J."/>
            <person name="Ramirez L."/>
            <person name="Alfaro M."/>
            <person name="Sun H."/>
            <person name="Tritt A."/>
            <person name="Yoshinaga Y."/>
            <person name="Zwiers L.-H."/>
            <person name="Turgeon B."/>
            <person name="Goodwin S."/>
            <person name="Spatafora J."/>
            <person name="Crous P."/>
            <person name="Grigoriev I."/>
        </authorList>
    </citation>
    <scope>NUCLEOTIDE SEQUENCE</scope>
    <source>
        <strain evidence="7">CBS 690.94</strain>
    </source>
</reference>
<protein>
    <recommendedName>
        <fullName evidence="6">Zn(2)-C6 fungal-type domain-containing protein</fullName>
    </recommendedName>
</protein>
<dbReference type="AlphaFoldDB" id="A0A9P4UFH2"/>
<gene>
    <name evidence="7" type="ORF">P171DRAFT_517713</name>
</gene>
<dbReference type="PANTHER" id="PTHR31845:SF10">
    <property type="entry name" value="ZN(II)2CYS6 TRANSCRIPTION FACTOR (EUROFUNG)"/>
    <property type="match status" value="1"/>
</dbReference>
<keyword evidence="2" id="KW-0805">Transcription regulation</keyword>
<organism evidence="7 8">
    <name type="scientific">Karstenula rhodostoma CBS 690.94</name>
    <dbReference type="NCBI Taxonomy" id="1392251"/>
    <lineage>
        <taxon>Eukaryota</taxon>
        <taxon>Fungi</taxon>
        <taxon>Dikarya</taxon>
        <taxon>Ascomycota</taxon>
        <taxon>Pezizomycotina</taxon>
        <taxon>Dothideomycetes</taxon>
        <taxon>Pleosporomycetidae</taxon>
        <taxon>Pleosporales</taxon>
        <taxon>Massarineae</taxon>
        <taxon>Didymosphaeriaceae</taxon>
        <taxon>Karstenula</taxon>
    </lineage>
</organism>
<dbReference type="Gene3D" id="4.10.240.10">
    <property type="entry name" value="Zn(2)-C6 fungal-type DNA-binding domain"/>
    <property type="match status" value="1"/>
</dbReference>
<evidence type="ECO:0000313" key="8">
    <source>
        <dbReference type="Proteomes" id="UP000799764"/>
    </source>
</evidence>